<evidence type="ECO:0000313" key="7">
    <source>
        <dbReference type="Proteomes" id="UP000009168"/>
    </source>
</evidence>
<sequence>MDFNFIDENNNELNHQRQQNAQQQNQEEIKKSQLEDRLLKYLEELELRNVSSIQGEIEEVQKEIEKYKLKDNQARVSEKEQTLEKLNEIQQMIKQLCEIRNQQLEYQLNEILSELNMRDANLLAEEIGDVKSELENYEMKKRPKKVAEKRKTLEKLINAQQIYFEIQYSNGDPQTILDQLFKQHLEEKLRIGLQELKLEDVDSIEIVIQEVKSEIKQLLSKKKQNQASEKKCNLEKLENLQNIAKELHQLDQQLQIDQKSKKKQQLEQQLDQFMKELELEDVQQIEEEIQQILEKIEKYSQRKENSKVSQEEQTLSKLKNCQLIYLDLQKLNDEANLNNSNLKEIINQNSEMELDFTNQIYQQEDPNQRDNQILDLNTKFNVKYLKQDASQIPYSSEKLLTEMLIFCIELLTSNGIKIADEYYSQVLNFLLEIENRLKIEDQLGPEILQSIQCLKLSIDHDNLKQFIVDTEKLLKKIRPLNVNEMNRLINEANKASNIMKGQDIILFLGNTGAGKSTTVHFLSGSRMVKLKSEFIDYIGPDPNKILNKSLQKVKIGVQAQSETRYITPVQVHYQDVQMNQKGHFILCDVPGFGDTAGPEVDIANGIGIVEAIKQCKSVRPVILLSFKSTGDKGQGIKDLAHLLLGLIQNPDDNLSLFTYLFTKFPQDVDINKELKNIKKSIEESSDKAFISLFEDMIYQTEKGCCRVEPLTNQPQVLLKQILKKQGVDDPSQIFKFSITQNSQSVIQDQALKTQQMIISAVSRCEYELINYQLNKLKFLVDTLNQNSIKQTYEKCKKLIIDNFNTYYNNAISQLDQSIQNQNKLDIQYLYQFQDLVNKSKNLEQLRSQHLGNEVMQYDSLIQQLKLSVQKMANVFNQDDNITKFASNNIDNIKLISEIFPEIKQQYGNSCQLIMKKIESLLILCKQTIKNKNYDQLSMQLSQIKSYQIEFKNHLNEQSINEELNNVKKQFYDIFVNIIEQSNHTLEKKELQIQDIDNLNRHFQDFGDVEKNLKLIQHFSTDQISKYKKNFINNLVKHFEKIIKQIEDTLKLEPEQAFQKLEILVYQMKQFRQINTIDHLTSDKYYKSIQDVEGLMQSIKRQIDQYLNDFQHDKKKVDFQKVYRCLIQLKSAEWMDGVQKGIYEQKIKGITDELFKYSQFQIITKLVDLDLSCKNYQNISVASELLIEMERMQVFEEFNIKLKELRETAEKKFSNSIESVFNQIKELISKYNKFLNLRMEGSFLIQPQNTETSEEQEEEKENIQNKINSSKYCLANDNQIQQKKSIKCSKQIIKNNIVKIKRESKRFIQIEHQSKLKNKQNFFPIKIDMNQIEDYLVYIENCCTSKWIRLDANTLKDKLKQLLVQYGNSLKVQIQQYFQIITEANEQNDNEKSLASQKLATQAQELMELQNYKMTCQLVQGGQILKDLKNLMQQHYLELYDQLNQTSLEKQFQAQIIRIIKQLIHTENILGDNKFYNLYKNQQIEINNEYKGIYQKIIEQIELNQYQNASFELLSIDDKSANEKAMKQIRLTLVTSVELLLDKAQDKQSYLENQIQKDLINQIVQIIEQIKKAKQCLQDYFEKEFLDNVDRQVDQIIIDIQNKIEQYLESMSAHVKQLDFFQVEEKREHIMQIILLLSRYNSQTKEEINKKLNQLQKELEEKVKQITQIDYNDQNNLIHKPPKFILEKLSKVSSRNIKYAECYDKLNKILIDRVSNSILDYQNSIQQEQNQKELKIQTLINSLPDDLKLQSQDQFNSVKQFIKQKNDVFEKDFKQAEKSKDLDKKLKFMEQCSQEKMFSFQDKMSKQIQQECQKYSSQLTDYLGKNEIKESIQQAIKLLENKNKFLDYKKKFGEEKDRIEEFEKMYSELEKAISSNYESARRAIQSDISMSFESLKAIKTIEDQDSYQKEYDKLQSFIINLKDYEKYFLINDFNTKIKSLGFEIYNFFEKIFKSFNDNLKDMKIKKIKQDLLLISKWENFIQKIVMDVKKQNIFTEQFLNDYQITQFKEKYHSYKDCIEKFINQIQEVKQNVINFKFQDDYQMHSQHQELKKDVNILIQLKEEKIDFQSTQLDYECYEKECLPKLISKIEEFQKEIEIILESQEKQFSENEFKMFNKYYDNLNQFNENVKNLNIDIEYYKRRISQKLEQKIENLFQSIDVTQIDSVAKSLILIKTYSENIPSFKKNFDCRLDIWIKNIYFNEFKGMKLAQLVTHLQREKTGIGIIIIEEHDIFKQQSISIFNKQVKEQGIKYVLENIKGEDLNKEKLDNVYNKFLKQYEDIVQNNIICIENKSQSEKIVIESLAYKVKSFAKKIELKNKQIKWDNSVRQNIPSLMAHIFALWTFLNMEYFKELTHMAKEEKETYLFSPHAGQIISIFRLLGLGYQTDGLQNNFIQIGTGEGKSIVLAVTAIIFALHEVDVYCACYSQYLSERDYESFLKLFNILGVIQNIKYGAFTKICEHFINQQGDIRQLTADYICNGFSENKKKTKKTTKNPSILIIDEVDVFFTKDFYGSMYNPVARLQDENIVKLAEFIWQSRKQHLFLEKIQQTNFYKQCINKFKNLRTIIDECLKDMISDSKNFSHDYLVLNDRICYKEQDRVSFDINYGYKTLFAYFYEQEKGQISLKSLQENTFILLRCGSFSYSEIPFQFENIIGVTGTLETLNDFEKNIVQKIFKITKSTFIPSVFGKNKRKFAQKDDTYVESEDDYFKILREKIEKSLYRNEQKRAVLLFFETEQQLLKFYNSPELNDLKYNINIITEQISNYNYVEKIKQLIKKSTIQGQITLLTSSFGRGTDFKCSDQQVLDNGGVHVIQTFFSSKKSEEIQIMGRCARQGAEGSYSLVLLDSDLEKILGADYRKAIEQIRQNNNFYEVLDKKRNEIECLEYTNYHKYIDQIKQKHIEGQQYINSLVSQNENQVQEFLLKNNKGSNDIQNLIRILCLVDGTSSMGLVLNKVKTEISVMLERSCQIIINSEKNIPEDCFQIQFAVYRDYDQMNEGILQVSPWESKAENLKQFLEQITPKGGEDYEEAIEIGLQHANQENSKYPLSAIILIADAPAKSLSQIKNYRKKYGGEDYWKKTKFSQITDFQAEIEKIKKVKIPVHCFYLNYGAKENFTQISSQTGGKCESLDINSSQASQKLIQFVVEPILVNVGKQNGVGDSLYQKYLKIYSKSYIRVSE</sequence>
<feature type="domain" description="SecA family profile" evidence="5">
    <location>
        <begin position="2259"/>
        <end position="2873"/>
    </location>
</feature>
<keyword evidence="1" id="KW-0813">Transport</keyword>
<evidence type="ECO:0000256" key="1">
    <source>
        <dbReference type="ARBA" id="ARBA00022927"/>
    </source>
</evidence>
<dbReference type="PROSITE" id="PS51196">
    <property type="entry name" value="SECA_MOTOR_DEAD"/>
    <property type="match status" value="1"/>
</dbReference>
<keyword evidence="6" id="KW-0347">Helicase</keyword>
<keyword evidence="1" id="KW-0653">Protein transport</keyword>
<evidence type="ECO:0000259" key="5">
    <source>
        <dbReference type="PROSITE" id="PS51196"/>
    </source>
</evidence>
<gene>
    <name evidence="6" type="ORF">TTHERM_00538820</name>
</gene>
<dbReference type="SUPFAM" id="SSF52540">
    <property type="entry name" value="P-loop containing nucleoside triphosphate hydrolases"/>
    <property type="match status" value="3"/>
</dbReference>
<feature type="coiled-coil region" evidence="3">
    <location>
        <begin position="1640"/>
        <end position="1671"/>
    </location>
</feature>
<keyword evidence="6" id="KW-0378">Hydrolase</keyword>
<keyword evidence="2" id="KW-0811">Translocation</keyword>
<evidence type="ECO:0000313" key="6">
    <source>
        <dbReference type="EMBL" id="EAR87661.2"/>
    </source>
</evidence>
<keyword evidence="7" id="KW-1185">Reference proteome</keyword>
<dbReference type="CDD" id="cd00198">
    <property type="entry name" value="vWFA"/>
    <property type="match status" value="1"/>
</dbReference>
<dbReference type="Gene3D" id="3.40.50.410">
    <property type="entry name" value="von Willebrand factor, type A domain"/>
    <property type="match status" value="1"/>
</dbReference>
<dbReference type="PANTHER" id="PTHR30612:SF0">
    <property type="entry name" value="CHLOROPLAST PROTEIN-TRANSPORTING ATPASE"/>
    <property type="match status" value="1"/>
</dbReference>
<dbReference type="GeneID" id="7839127"/>
<dbReference type="GO" id="GO:0005524">
    <property type="term" value="F:ATP binding"/>
    <property type="evidence" value="ECO:0007669"/>
    <property type="project" value="InterPro"/>
</dbReference>
<accession>I7LU06</accession>
<protein>
    <submittedName>
        <fullName evidence="6">Helicase carboxy-terminal domain protein</fullName>
    </submittedName>
</protein>
<dbReference type="InterPro" id="IPR011115">
    <property type="entry name" value="SecA_DEAD"/>
</dbReference>
<dbReference type="Proteomes" id="UP000009168">
    <property type="component" value="Unassembled WGS sequence"/>
</dbReference>
<dbReference type="eggNOG" id="ENOG502RZNF">
    <property type="taxonomic scope" value="Eukaryota"/>
</dbReference>
<dbReference type="GO" id="GO:0006605">
    <property type="term" value="P:protein targeting"/>
    <property type="evidence" value="ECO:0007669"/>
    <property type="project" value="InterPro"/>
</dbReference>
<dbReference type="SUPFAM" id="SSF53300">
    <property type="entry name" value="vWA-like"/>
    <property type="match status" value="1"/>
</dbReference>
<dbReference type="GO" id="GO:0017038">
    <property type="term" value="P:protein import"/>
    <property type="evidence" value="ECO:0007669"/>
    <property type="project" value="InterPro"/>
</dbReference>
<evidence type="ECO:0000256" key="4">
    <source>
        <dbReference type="SAM" id="MobiDB-lite"/>
    </source>
</evidence>
<keyword evidence="6" id="KW-0547">Nucleotide-binding</keyword>
<dbReference type="GO" id="GO:0004386">
    <property type="term" value="F:helicase activity"/>
    <property type="evidence" value="ECO:0007669"/>
    <property type="project" value="UniProtKB-KW"/>
</dbReference>
<dbReference type="RefSeq" id="XP_001007906.2">
    <property type="nucleotide sequence ID" value="XM_001007906.2"/>
</dbReference>
<dbReference type="InterPro" id="IPR000185">
    <property type="entry name" value="SecA"/>
</dbReference>
<dbReference type="InParanoid" id="I7LU06"/>
<evidence type="ECO:0000256" key="2">
    <source>
        <dbReference type="ARBA" id="ARBA00023010"/>
    </source>
</evidence>
<dbReference type="InterPro" id="IPR027417">
    <property type="entry name" value="P-loop_NTPase"/>
</dbReference>
<dbReference type="Gene3D" id="3.40.50.300">
    <property type="entry name" value="P-loop containing nucleotide triphosphate hydrolases"/>
    <property type="match status" value="3"/>
</dbReference>
<organism evidence="6 7">
    <name type="scientific">Tetrahymena thermophila (strain SB210)</name>
    <dbReference type="NCBI Taxonomy" id="312017"/>
    <lineage>
        <taxon>Eukaryota</taxon>
        <taxon>Sar</taxon>
        <taxon>Alveolata</taxon>
        <taxon>Ciliophora</taxon>
        <taxon>Intramacronucleata</taxon>
        <taxon>Oligohymenophorea</taxon>
        <taxon>Hymenostomatida</taxon>
        <taxon>Tetrahymenina</taxon>
        <taxon>Tetrahymenidae</taxon>
        <taxon>Tetrahymena</taxon>
    </lineage>
</organism>
<feature type="coiled-coil region" evidence="3">
    <location>
        <begin position="2114"/>
        <end position="2141"/>
    </location>
</feature>
<name>I7LU06_TETTS</name>
<proteinExistence type="predicted"/>
<dbReference type="Pfam" id="PF07517">
    <property type="entry name" value="SecA_DEAD"/>
    <property type="match status" value="1"/>
</dbReference>
<dbReference type="KEGG" id="tet:TTHERM_00538820"/>
<dbReference type="GO" id="GO:0006886">
    <property type="term" value="P:intracellular protein transport"/>
    <property type="evidence" value="ECO:0007669"/>
    <property type="project" value="InterPro"/>
</dbReference>
<feature type="coiled-coil region" evidence="3">
    <location>
        <begin position="201"/>
        <end position="348"/>
    </location>
</feature>
<feature type="region of interest" description="Disordered" evidence="4">
    <location>
        <begin position="1"/>
        <end position="27"/>
    </location>
</feature>
<dbReference type="InterPro" id="IPR036465">
    <property type="entry name" value="vWFA_dom_sf"/>
</dbReference>
<dbReference type="GO" id="GO:0016020">
    <property type="term" value="C:membrane"/>
    <property type="evidence" value="ECO:0007669"/>
    <property type="project" value="InterPro"/>
</dbReference>
<reference evidence="7" key="1">
    <citation type="journal article" date="2006" name="PLoS Biol.">
        <title>Macronuclear genome sequence of the ciliate Tetrahymena thermophila, a model eukaryote.</title>
        <authorList>
            <person name="Eisen J.A."/>
            <person name="Coyne R.S."/>
            <person name="Wu M."/>
            <person name="Wu D."/>
            <person name="Thiagarajan M."/>
            <person name="Wortman J.R."/>
            <person name="Badger J.H."/>
            <person name="Ren Q."/>
            <person name="Amedeo P."/>
            <person name="Jones K.M."/>
            <person name="Tallon L.J."/>
            <person name="Delcher A.L."/>
            <person name="Salzberg S.L."/>
            <person name="Silva J.C."/>
            <person name="Haas B.J."/>
            <person name="Majoros W.H."/>
            <person name="Farzad M."/>
            <person name="Carlton J.M."/>
            <person name="Smith R.K. Jr."/>
            <person name="Garg J."/>
            <person name="Pearlman R.E."/>
            <person name="Karrer K.M."/>
            <person name="Sun L."/>
            <person name="Manning G."/>
            <person name="Elde N.C."/>
            <person name="Turkewitz A.P."/>
            <person name="Asai D.J."/>
            <person name="Wilkes D.E."/>
            <person name="Wang Y."/>
            <person name="Cai H."/>
            <person name="Collins K."/>
            <person name="Stewart B.A."/>
            <person name="Lee S.R."/>
            <person name="Wilamowska K."/>
            <person name="Weinberg Z."/>
            <person name="Ruzzo W.L."/>
            <person name="Wloga D."/>
            <person name="Gaertig J."/>
            <person name="Frankel J."/>
            <person name="Tsao C.-C."/>
            <person name="Gorovsky M.A."/>
            <person name="Keeling P.J."/>
            <person name="Waller R.F."/>
            <person name="Patron N.J."/>
            <person name="Cherry J.M."/>
            <person name="Stover N.A."/>
            <person name="Krieger C.J."/>
            <person name="del Toro C."/>
            <person name="Ryder H.F."/>
            <person name="Williamson S.C."/>
            <person name="Barbeau R.A."/>
            <person name="Hamilton E.P."/>
            <person name="Orias E."/>
        </authorList>
    </citation>
    <scope>NUCLEOTIDE SEQUENCE [LARGE SCALE GENOMIC DNA]</scope>
    <source>
        <strain evidence="7">SB210</strain>
    </source>
</reference>
<dbReference type="InterPro" id="IPR014018">
    <property type="entry name" value="SecA_motor_DEAD"/>
</dbReference>
<feature type="compositionally biased region" description="Low complexity" evidence="4">
    <location>
        <begin position="16"/>
        <end position="26"/>
    </location>
</feature>
<keyword evidence="6" id="KW-0067">ATP-binding</keyword>
<dbReference type="OrthoDB" id="2386367at2759"/>
<dbReference type="PANTHER" id="PTHR30612">
    <property type="entry name" value="SECA INNER MEMBRANE COMPONENT OF SEC PROTEIN SECRETION SYSTEM"/>
    <property type="match status" value="1"/>
</dbReference>
<keyword evidence="3" id="KW-0175">Coiled coil</keyword>
<dbReference type="EMBL" id="GG662849">
    <property type="protein sequence ID" value="EAR87661.2"/>
    <property type="molecule type" value="Genomic_DNA"/>
</dbReference>
<evidence type="ECO:0000256" key="3">
    <source>
        <dbReference type="SAM" id="Coils"/>
    </source>
</evidence>